<organism evidence="1">
    <name type="scientific">viral metagenome</name>
    <dbReference type="NCBI Taxonomy" id="1070528"/>
    <lineage>
        <taxon>unclassified sequences</taxon>
        <taxon>metagenomes</taxon>
        <taxon>organismal metagenomes</taxon>
    </lineage>
</organism>
<name>A0A6C0D708_9ZZZZ</name>
<dbReference type="AlphaFoldDB" id="A0A6C0D708"/>
<dbReference type="EMBL" id="MN739551">
    <property type="protein sequence ID" value="QHT12826.1"/>
    <property type="molecule type" value="Genomic_DNA"/>
</dbReference>
<reference evidence="1" key="1">
    <citation type="journal article" date="2020" name="Nature">
        <title>Giant virus diversity and host interactions through global metagenomics.</title>
        <authorList>
            <person name="Schulz F."/>
            <person name="Roux S."/>
            <person name="Paez-Espino D."/>
            <person name="Jungbluth S."/>
            <person name="Walsh D.A."/>
            <person name="Denef V.J."/>
            <person name="McMahon K.D."/>
            <person name="Konstantinidis K.T."/>
            <person name="Eloe-Fadrosh E.A."/>
            <person name="Kyrpides N.C."/>
            <person name="Woyke T."/>
        </authorList>
    </citation>
    <scope>NUCLEOTIDE SEQUENCE</scope>
    <source>
        <strain evidence="1">GVMAG-M-3300023174-130</strain>
    </source>
</reference>
<protein>
    <submittedName>
        <fullName evidence="1">Uncharacterized protein</fullName>
    </submittedName>
</protein>
<accession>A0A6C0D708</accession>
<evidence type="ECO:0000313" key="1">
    <source>
        <dbReference type="EMBL" id="QHT12826.1"/>
    </source>
</evidence>
<sequence>MKKQVGWKDIVEWKWTNGEKCERSQRRTQSENYDNKKIETELDKLENIAFQQALLSENDIWSLEEQQVFASFEKPKSNRREETYNRMAGREMVGQIGMNPFVQRNYLDDVMTQDNYLKPISTSLEREKENG</sequence>
<proteinExistence type="predicted"/>